<evidence type="ECO:0000313" key="4">
    <source>
        <dbReference type="Proteomes" id="UP000184529"/>
    </source>
</evidence>
<accession>A0A1M6FR44</accession>
<gene>
    <name evidence="3" type="ORF">SAMN02745219_01520</name>
</gene>
<dbReference type="EMBL" id="FQZM01000017">
    <property type="protein sequence ID" value="SHJ00170.1"/>
    <property type="molecule type" value="Genomic_DNA"/>
</dbReference>
<dbReference type="Gene3D" id="1.10.260.40">
    <property type="entry name" value="lambda repressor-like DNA-binding domains"/>
    <property type="match status" value="1"/>
</dbReference>
<dbReference type="SMART" id="SM00530">
    <property type="entry name" value="HTH_XRE"/>
    <property type="match status" value="1"/>
</dbReference>
<reference evidence="4" key="1">
    <citation type="submission" date="2016-11" db="EMBL/GenBank/DDBJ databases">
        <authorList>
            <person name="Varghese N."/>
            <person name="Submissions S."/>
        </authorList>
    </citation>
    <scope>NUCLEOTIDE SEQUENCE [LARGE SCALE GENOMIC DNA]</scope>
    <source>
        <strain evidence="4">DSM 16057</strain>
    </source>
</reference>
<dbReference type="GO" id="GO:0003677">
    <property type="term" value="F:DNA binding"/>
    <property type="evidence" value="ECO:0007669"/>
    <property type="project" value="InterPro"/>
</dbReference>
<keyword evidence="4" id="KW-1185">Reference proteome</keyword>
<dbReference type="Proteomes" id="UP000184529">
    <property type="component" value="Unassembled WGS sequence"/>
</dbReference>
<dbReference type="InterPro" id="IPR001387">
    <property type="entry name" value="Cro/C1-type_HTH"/>
</dbReference>
<dbReference type="Pfam" id="PF01381">
    <property type="entry name" value="HTH_3"/>
    <property type="match status" value="1"/>
</dbReference>
<name>A0A1M6FR44_9FIRM</name>
<organism evidence="3 4">
    <name type="scientific">Desulfofundulus thermosubterraneus DSM 16057</name>
    <dbReference type="NCBI Taxonomy" id="1121432"/>
    <lineage>
        <taxon>Bacteria</taxon>
        <taxon>Bacillati</taxon>
        <taxon>Bacillota</taxon>
        <taxon>Clostridia</taxon>
        <taxon>Eubacteriales</taxon>
        <taxon>Peptococcaceae</taxon>
        <taxon>Desulfofundulus</taxon>
    </lineage>
</organism>
<proteinExistence type="inferred from homology"/>
<evidence type="ECO:0000313" key="3">
    <source>
        <dbReference type="EMBL" id="SHJ00170.1"/>
    </source>
</evidence>
<comment type="similarity">
    <text evidence="1">Belongs to the short-chain fatty acyl-CoA assimilation regulator (ScfR) family.</text>
</comment>
<dbReference type="Gene3D" id="1.10.10.2910">
    <property type="match status" value="1"/>
</dbReference>
<dbReference type="Pfam" id="PF06114">
    <property type="entry name" value="Peptidase_M78"/>
    <property type="match status" value="1"/>
</dbReference>
<dbReference type="STRING" id="1121432.SAMN02745219_01520"/>
<sequence>MAVGLSLRALAKQVGVSAQAISKYERGLDIPSSGVLLRLSIALDVKVEYFFRMRRVSLRTPAWRKRSSLPSKMEKSILSQAEDWLERYLEVEDLFPDRPDVSPACELLKNVKGPVGSLDEAEKKADELRTLWDIGSDPIENLTELLEEKGVKVGLVEGPDSFDACTFVTEEDEPVIVINRSMYGDRQRFSLAHELGHIVIEPVNGVDPEKVAHRFAGAFLAPAEAVRRELGGHRRTLSIYELHLLKHKYGLSMQAWIYRAKDLGVLSESSARNLFRQFRLKGWYRKEPGDSLPVEEPKRFERLIMRALSEELISESRAAELLGKPFAEFWREVAEKHDGLPADFGS</sequence>
<dbReference type="PANTHER" id="PTHR43236">
    <property type="entry name" value="ANTITOXIN HIGA1"/>
    <property type="match status" value="1"/>
</dbReference>
<dbReference type="PANTHER" id="PTHR43236:SF1">
    <property type="entry name" value="BLL7220 PROTEIN"/>
    <property type="match status" value="1"/>
</dbReference>
<dbReference type="InterPro" id="IPR010359">
    <property type="entry name" value="IrrE_HExxH"/>
</dbReference>
<dbReference type="CDD" id="cd00093">
    <property type="entry name" value="HTH_XRE"/>
    <property type="match status" value="1"/>
</dbReference>
<dbReference type="InterPro" id="IPR052345">
    <property type="entry name" value="Rad_response_metalloprotease"/>
</dbReference>
<dbReference type="InterPro" id="IPR010982">
    <property type="entry name" value="Lambda_DNA-bd_dom_sf"/>
</dbReference>
<dbReference type="AlphaFoldDB" id="A0A1M6FR44"/>
<evidence type="ECO:0000259" key="2">
    <source>
        <dbReference type="PROSITE" id="PS50943"/>
    </source>
</evidence>
<evidence type="ECO:0000256" key="1">
    <source>
        <dbReference type="ARBA" id="ARBA00007227"/>
    </source>
</evidence>
<feature type="domain" description="HTH cro/C1-type" evidence="2">
    <location>
        <begin position="4"/>
        <end position="50"/>
    </location>
</feature>
<dbReference type="SUPFAM" id="SSF47413">
    <property type="entry name" value="lambda repressor-like DNA-binding domains"/>
    <property type="match status" value="1"/>
</dbReference>
<protein>
    <submittedName>
        <fullName evidence="3">Zn-dependent peptidase ImmA, M78 family</fullName>
    </submittedName>
</protein>
<dbReference type="PROSITE" id="PS50943">
    <property type="entry name" value="HTH_CROC1"/>
    <property type="match status" value="1"/>
</dbReference>